<dbReference type="KEGG" id="gog:C1280_01285"/>
<keyword evidence="7" id="KW-1185">Reference proteome</keyword>
<dbReference type="Pfam" id="PF02746">
    <property type="entry name" value="MR_MLE_N"/>
    <property type="match status" value="1"/>
</dbReference>
<dbReference type="EMBL" id="CP025958">
    <property type="protein sequence ID" value="AWM35791.1"/>
    <property type="molecule type" value="Genomic_DNA"/>
</dbReference>
<proteinExistence type="predicted"/>
<dbReference type="PROSITE" id="PS00908">
    <property type="entry name" value="MR_MLE_1"/>
    <property type="match status" value="1"/>
</dbReference>
<reference evidence="6 7" key="1">
    <citation type="submission" date="2018-01" db="EMBL/GenBank/DDBJ databases">
        <title>G. obscuriglobus.</title>
        <authorList>
            <person name="Franke J."/>
            <person name="Blomberg W."/>
            <person name="Selmecki A."/>
        </authorList>
    </citation>
    <scope>NUCLEOTIDE SEQUENCE [LARGE SCALE GENOMIC DNA]</scope>
    <source>
        <strain evidence="6 7">DSM 5831</strain>
    </source>
</reference>
<dbReference type="InterPro" id="IPR029065">
    <property type="entry name" value="Enolase_C-like"/>
</dbReference>
<evidence type="ECO:0008006" key="8">
    <source>
        <dbReference type="Google" id="ProtNLM"/>
    </source>
</evidence>
<evidence type="ECO:0000259" key="4">
    <source>
        <dbReference type="Pfam" id="PF02746"/>
    </source>
</evidence>
<dbReference type="CDD" id="cd03316">
    <property type="entry name" value="MR_like"/>
    <property type="match status" value="1"/>
</dbReference>
<dbReference type="GO" id="GO:0016052">
    <property type="term" value="P:carbohydrate catabolic process"/>
    <property type="evidence" value="ECO:0007669"/>
    <property type="project" value="TreeGrafter"/>
</dbReference>
<dbReference type="InterPro" id="IPR018110">
    <property type="entry name" value="Mandel_Rmase/mucon_lact_enz_CS"/>
</dbReference>
<keyword evidence="2" id="KW-0479">Metal-binding</keyword>
<sequence length="447" mass="47307">MGARSDVLHWTGGPSVPRVAAVGRSRFEAETSYRQRGVCVCLACTTRDDPAYWLLSARTDGERVMRIAGALTLARPARKTSPMKITRLSTDRLRVPFGKPSRVSLTDPKPAAPDAVELVLVHLETDAGVSGLGFTYLLGAGAAALRSLIDTELAPIVLNEDPRDTDRLFARAEARFRAAGFGGLAARAYSAIDTALWDAKAKAANVPLAKLLGNAKPGAAFVVSDAATVGRDPAEALKALKPHLKHGAMGVRIEIGGGDVQADAERVREIQGGLGENGWVAVTAECRFDLSTALALTHFFEDVGVDVFEDPIPTADAPGYEKLARIAEVPIAVGSTFDTREAFFQVIRAGTVRTVRPDVCRLGGITPLLKVAAVAEAYHVAVSPVRMTEVGVHLACGLASVPHVDCVSWFRDVFTGGPGFEAGKMVPHAVPGLGLTLNEESAAKYRA</sequence>
<dbReference type="Pfam" id="PF13378">
    <property type="entry name" value="MR_MLE_C"/>
    <property type="match status" value="1"/>
</dbReference>
<evidence type="ECO:0000256" key="3">
    <source>
        <dbReference type="ARBA" id="ARBA00022842"/>
    </source>
</evidence>
<name>A0A2Z3GTE3_9BACT</name>
<dbReference type="GO" id="GO:0009063">
    <property type="term" value="P:amino acid catabolic process"/>
    <property type="evidence" value="ECO:0007669"/>
    <property type="project" value="InterPro"/>
</dbReference>
<protein>
    <recommendedName>
        <fullName evidence="8">Mandelate racemase/muconate lactonizing enzyme C-terminal domain-containing protein</fullName>
    </recommendedName>
</protein>
<dbReference type="InterPro" id="IPR046945">
    <property type="entry name" value="RHMD-like"/>
</dbReference>
<dbReference type="SUPFAM" id="SSF54826">
    <property type="entry name" value="Enolase N-terminal domain-like"/>
    <property type="match status" value="1"/>
</dbReference>
<dbReference type="InterPro" id="IPR036849">
    <property type="entry name" value="Enolase-like_C_sf"/>
</dbReference>
<dbReference type="OrthoDB" id="9785902at2"/>
<comment type="cofactor">
    <cofactor evidence="1">
        <name>Mg(2+)</name>
        <dbReference type="ChEBI" id="CHEBI:18420"/>
    </cofactor>
</comment>
<dbReference type="InterPro" id="IPR029017">
    <property type="entry name" value="Enolase-like_N"/>
</dbReference>
<dbReference type="InterPro" id="IPR013341">
    <property type="entry name" value="Mandelate_racemase_N_dom"/>
</dbReference>
<dbReference type="PANTHER" id="PTHR13794">
    <property type="entry name" value="ENOLASE SUPERFAMILY, MANDELATE RACEMASE"/>
    <property type="match status" value="1"/>
</dbReference>
<dbReference type="AlphaFoldDB" id="A0A2Z3GTE3"/>
<accession>A0A2Z3GTE3</accession>
<dbReference type="Proteomes" id="UP000245802">
    <property type="component" value="Chromosome"/>
</dbReference>
<evidence type="ECO:0000259" key="5">
    <source>
        <dbReference type="Pfam" id="PF13378"/>
    </source>
</evidence>
<evidence type="ECO:0000313" key="6">
    <source>
        <dbReference type="EMBL" id="AWM35791.1"/>
    </source>
</evidence>
<evidence type="ECO:0000256" key="1">
    <source>
        <dbReference type="ARBA" id="ARBA00001946"/>
    </source>
</evidence>
<gene>
    <name evidence="6" type="ORF">C1280_01285</name>
</gene>
<dbReference type="GO" id="GO:0016836">
    <property type="term" value="F:hydro-lyase activity"/>
    <property type="evidence" value="ECO:0007669"/>
    <property type="project" value="TreeGrafter"/>
</dbReference>
<organism evidence="6 7">
    <name type="scientific">Gemmata obscuriglobus</name>
    <dbReference type="NCBI Taxonomy" id="114"/>
    <lineage>
        <taxon>Bacteria</taxon>
        <taxon>Pseudomonadati</taxon>
        <taxon>Planctomycetota</taxon>
        <taxon>Planctomycetia</taxon>
        <taxon>Gemmatales</taxon>
        <taxon>Gemmataceae</taxon>
        <taxon>Gemmata</taxon>
    </lineage>
</organism>
<evidence type="ECO:0000256" key="2">
    <source>
        <dbReference type="ARBA" id="ARBA00022723"/>
    </source>
</evidence>
<evidence type="ECO:0000313" key="7">
    <source>
        <dbReference type="Proteomes" id="UP000245802"/>
    </source>
</evidence>
<keyword evidence="3" id="KW-0460">Magnesium</keyword>
<dbReference type="Gene3D" id="3.20.20.120">
    <property type="entry name" value="Enolase-like C-terminal domain"/>
    <property type="match status" value="1"/>
</dbReference>
<dbReference type="PANTHER" id="PTHR13794:SF58">
    <property type="entry name" value="MITOCHONDRIAL ENOLASE SUPERFAMILY MEMBER 1"/>
    <property type="match status" value="1"/>
</dbReference>
<dbReference type="Gene3D" id="3.30.390.10">
    <property type="entry name" value="Enolase-like, N-terminal domain"/>
    <property type="match status" value="1"/>
</dbReference>
<dbReference type="SUPFAM" id="SSF51604">
    <property type="entry name" value="Enolase C-terminal domain-like"/>
    <property type="match status" value="1"/>
</dbReference>
<feature type="domain" description="Enolase C-terminal" evidence="5">
    <location>
        <begin position="245"/>
        <end position="440"/>
    </location>
</feature>
<feature type="domain" description="Mandelate racemase/muconate lactonizing enzyme N-terminal" evidence="4">
    <location>
        <begin position="117"/>
        <end position="213"/>
    </location>
</feature>
<dbReference type="GO" id="GO:0000287">
    <property type="term" value="F:magnesium ion binding"/>
    <property type="evidence" value="ECO:0007669"/>
    <property type="project" value="TreeGrafter"/>
</dbReference>
<dbReference type="RefSeq" id="WP_010036901.1">
    <property type="nucleotide sequence ID" value="NZ_CP025958.1"/>
</dbReference>